<gene>
    <name evidence="1" type="ORF">G3RUM_00381</name>
</gene>
<protein>
    <submittedName>
        <fullName evidence="1">Uncharacterized protein</fullName>
    </submittedName>
</protein>
<comment type="caution">
    <text evidence="1">The sequence shown here is derived from an EMBL/GenBank/DDBJ whole genome shotgun (WGS) entry which is preliminary data.</text>
</comment>
<reference evidence="1 2" key="1">
    <citation type="journal article" date="2018" name="bioRxiv">
        <title>Evidence of independent acquisition and adaption of ultra-small bacteria to human hosts across the highly diverse yet reduced genomes of the phylum Saccharibacteria.</title>
        <authorList>
            <person name="McLean J.S."/>
            <person name="Bor B."/>
            <person name="To T.T."/>
            <person name="Liu Q."/>
            <person name="Kearns K.A."/>
            <person name="Solden L.M."/>
            <person name="Wrighton K.C."/>
            <person name="He X."/>
            <person name="Shi W."/>
        </authorList>
    </citation>
    <scope>NUCLEOTIDE SEQUENCE [LARGE SCALE GENOMIC DNA]</scope>
    <source>
        <strain evidence="1 2">TM7_G3_2_Rum_HOT_351B</strain>
    </source>
</reference>
<evidence type="ECO:0000313" key="1">
    <source>
        <dbReference type="EMBL" id="RYC74832.1"/>
    </source>
</evidence>
<accession>A0ABY0FLZ6</accession>
<evidence type="ECO:0000313" key="2">
    <source>
        <dbReference type="Proteomes" id="UP001191019"/>
    </source>
</evidence>
<keyword evidence="2" id="KW-1185">Reference proteome</keyword>
<dbReference type="Proteomes" id="UP001191019">
    <property type="component" value="Unassembled WGS sequence"/>
</dbReference>
<dbReference type="EMBL" id="PRLM01000003">
    <property type="protein sequence ID" value="RYC74832.1"/>
    <property type="molecule type" value="Genomic_DNA"/>
</dbReference>
<organism evidence="1 2">
    <name type="scientific">Candidatus Nanosyncoccus alces</name>
    <dbReference type="NCBI Taxonomy" id="2171997"/>
    <lineage>
        <taxon>Bacteria</taxon>
        <taxon>Candidatus Saccharimonadota</taxon>
        <taxon>Candidatus Nanosyncoccalia</taxon>
        <taxon>Candidatus Nanosyncoccales</taxon>
        <taxon>Candidatus Nanosyncoccaceae</taxon>
        <taxon>Candidatus Nanosyncoccus</taxon>
    </lineage>
</organism>
<sequence length="75" mass="8346">MQNSGLIGLKVANDGLGLRTALETQYDIAELKHIGNFVFRAKLKDQTSLEIQRKPVELAAFHIRIVSIKKLGKSI</sequence>
<name>A0ABY0FLZ6_9BACT</name>
<proteinExistence type="predicted"/>
<dbReference type="RefSeq" id="WP_129734837.1">
    <property type="nucleotide sequence ID" value="NZ_PRLM01000003.1"/>
</dbReference>
<reference evidence="1 2" key="2">
    <citation type="journal article" date="2020" name="Cell Rep.">
        <title>Acquisition and Adaptation of Ultra-small Parasitic Reduced Genome Bacteria to Mammalian Hosts.</title>
        <authorList>
            <person name="McLean J.S."/>
            <person name="Bor B."/>
            <person name="Kerns K.A."/>
            <person name="Liu Q."/>
            <person name="To T.T."/>
            <person name="Solden L."/>
            <person name="Hendrickson E.L."/>
            <person name="Wrighton K."/>
            <person name="Shi W."/>
            <person name="He X."/>
        </authorList>
    </citation>
    <scope>NUCLEOTIDE SEQUENCE [LARGE SCALE GENOMIC DNA]</scope>
    <source>
        <strain evidence="1 2">TM7_G3_2_Rum_HOT_351B</strain>
    </source>
</reference>